<reference evidence="4 5" key="1">
    <citation type="journal article" date="2020" name="IScience">
        <title>Genome Sequencing of the Endangered Kingdonia uniflora (Circaeasteraceae, Ranunculales) Reveals Potential Mechanisms of Evolutionary Specialization.</title>
        <authorList>
            <person name="Sun Y."/>
            <person name="Deng T."/>
            <person name="Zhang A."/>
            <person name="Moore M.J."/>
            <person name="Landis J.B."/>
            <person name="Lin N."/>
            <person name="Zhang H."/>
            <person name="Zhang X."/>
            <person name="Huang J."/>
            <person name="Zhang X."/>
            <person name="Sun H."/>
            <person name="Wang H."/>
        </authorList>
    </citation>
    <scope>NUCLEOTIDE SEQUENCE [LARGE SCALE GENOMIC DNA]</scope>
    <source>
        <strain evidence="4">TB1705</strain>
        <tissue evidence="4">Leaf</tissue>
    </source>
</reference>
<dbReference type="GO" id="GO:0007389">
    <property type="term" value="P:pattern specification process"/>
    <property type="evidence" value="ECO:0007669"/>
    <property type="project" value="TreeGrafter"/>
</dbReference>
<evidence type="ECO:0000259" key="3">
    <source>
        <dbReference type="PROSITE" id="PS50158"/>
    </source>
</evidence>
<keyword evidence="1" id="KW-0479">Metal-binding</keyword>
<dbReference type="GO" id="GO:0003682">
    <property type="term" value="F:chromatin binding"/>
    <property type="evidence" value="ECO:0007669"/>
    <property type="project" value="InterPro"/>
</dbReference>
<feature type="domain" description="CCHC-type" evidence="3">
    <location>
        <begin position="493"/>
        <end position="507"/>
    </location>
</feature>
<dbReference type="PANTHER" id="PTHR21677">
    <property type="entry name" value="CRAMPED PROTEIN"/>
    <property type="match status" value="1"/>
</dbReference>
<gene>
    <name evidence="4" type="ORF">GIB67_014546</name>
</gene>
<keyword evidence="1" id="KW-0862">Zinc</keyword>
<dbReference type="PANTHER" id="PTHR21677:SF4">
    <property type="entry name" value="TSL-KINASE INTERACTING-LIKE PROTEIN"/>
    <property type="match status" value="1"/>
</dbReference>
<accession>A0A7J7LK91</accession>
<dbReference type="AlphaFoldDB" id="A0A7J7LK91"/>
<dbReference type="GO" id="GO:0008270">
    <property type="term" value="F:zinc ion binding"/>
    <property type="evidence" value="ECO:0007669"/>
    <property type="project" value="UniProtKB-KW"/>
</dbReference>
<name>A0A7J7LK91_9MAGN</name>
<comment type="caution">
    <text evidence="4">The sequence shown here is derived from an EMBL/GenBank/DDBJ whole genome shotgun (WGS) entry which is preliminary data.</text>
</comment>
<dbReference type="GO" id="GO:0003676">
    <property type="term" value="F:nucleic acid binding"/>
    <property type="evidence" value="ECO:0007669"/>
    <property type="project" value="InterPro"/>
</dbReference>
<dbReference type="InterPro" id="IPR001878">
    <property type="entry name" value="Znf_CCHC"/>
</dbReference>
<dbReference type="GO" id="GO:0005634">
    <property type="term" value="C:nucleus"/>
    <property type="evidence" value="ECO:0007669"/>
    <property type="project" value="TreeGrafter"/>
</dbReference>
<proteinExistence type="predicted"/>
<evidence type="ECO:0000313" key="4">
    <source>
        <dbReference type="EMBL" id="KAF6142979.1"/>
    </source>
</evidence>
<sequence>MKTTRQRRKTTGESSPQINATMGISSTIAKAPITKMGVRRRKATGKSFSNSAEKDFHPFSSHTAQVLSEKLPVKRSATPETIKIAPTSVMDRRHELQSSAKTKMQLFPIDEVTRKGLEKDGFNPYLELIVSDRKKMSSVFKHLKSKWGSSCVAMGDLVIFPYDIQLENLASHIRWTVDTDTSTADVYVAIGRPSVFRLRYGWFSNREPINSCVPPTSCFENCLQHENTKKSFNVNAKIADSETQPFKVVSEGFRTISCSDIQGPVVDSPMPSDRADELQICSTMGDELTLSSFWASNLNVSIGGLFREASLHAAASRDDPTPKGTGRGLQPNSFCCDSFDAAIAAFKFGCPQGPGNGSKSSIFDVEETRQPFSSQRFPNSDVEGDLSASKDAPFSSLNQNIDSMPCKVPNEAITQAGITQNYVSQEPKVDSLLQIQGVGNNNGSNLGMANSNWLAKQASELHAQYRPPVQASTTAAPAIPTVTTPQTFVLGNCYECDKPEHQKRDCPTFSRKVGLVVDDMRESVIATVQHVLQDEDEEETGMCATYMRESSGIPPS</sequence>
<dbReference type="EMBL" id="JACGCM010002222">
    <property type="protein sequence ID" value="KAF6142979.1"/>
    <property type="molecule type" value="Genomic_DNA"/>
</dbReference>
<evidence type="ECO:0000256" key="2">
    <source>
        <dbReference type="SAM" id="MobiDB-lite"/>
    </source>
</evidence>
<feature type="region of interest" description="Disordered" evidence="2">
    <location>
        <begin position="368"/>
        <end position="388"/>
    </location>
</feature>
<dbReference type="PROSITE" id="PS50158">
    <property type="entry name" value="ZF_CCHC"/>
    <property type="match status" value="1"/>
</dbReference>
<protein>
    <recommendedName>
        <fullName evidence="3">CCHC-type domain-containing protein</fullName>
    </recommendedName>
</protein>
<dbReference type="OrthoDB" id="745018at2759"/>
<organism evidence="4 5">
    <name type="scientific">Kingdonia uniflora</name>
    <dbReference type="NCBI Taxonomy" id="39325"/>
    <lineage>
        <taxon>Eukaryota</taxon>
        <taxon>Viridiplantae</taxon>
        <taxon>Streptophyta</taxon>
        <taxon>Embryophyta</taxon>
        <taxon>Tracheophyta</taxon>
        <taxon>Spermatophyta</taxon>
        <taxon>Magnoliopsida</taxon>
        <taxon>Ranunculales</taxon>
        <taxon>Circaeasteraceae</taxon>
        <taxon>Kingdonia</taxon>
    </lineage>
</organism>
<feature type="region of interest" description="Disordered" evidence="2">
    <location>
        <begin position="1"/>
        <end position="22"/>
    </location>
</feature>
<feature type="compositionally biased region" description="Polar residues" evidence="2">
    <location>
        <begin position="12"/>
        <end position="22"/>
    </location>
</feature>
<evidence type="ECO:0000256" key="1">
    <source>
        <dbReference type="PROSITE-ProRule" id="PRU00047"/>
    </source>
</evidence>
<evidence type="ECO:0000313" key="5">
    <source>
        <dbReference type="Proteomes" id="UP000541444"/>
    </source>
</evidence>
<dbReference type="InterPro" id="IPR055315">
    <property type="entry name" value="Cramped-like"/>
</dbReference>
<dbReference type="Proteomes" id="UP000541444">
    <property type="component" value="Unassembled WGS sequence"/>
</dbReference>
<keyword evidence="1" id="KW-0863">Zinc-finger</keyword>
<keyword evidence="5" id="KW-1185">Reference proteome</keyword>